<evidence type="ECO:0000256" key="1">
    <source>
        <dbReference type="ARBA" id="ARBA00022593"/>
    </source>
</evidence>
<protein>
    <submittedName>
        <fullName evidence="5">Uncharacterized protein</fullName>
    </submittedName>
</protein>
<evidence type="ECO:0000256" key="2">
    <source>
        <dbReference type="ARBA" id="ARBA00023136"/>
    </source>
</evidence>
<keyword evidence="6" id="KW-1185">Reference proteome</keyword>
<evidence type="ECO:0000313" key="5">
    <source>
        <dbReference type="EMBL" id="KAH7265574.1"/>
    </source>
</evidence>
<dbReference type="EMBL" id="JAGMUX010000003">
    <property type="protein sequence ID" value="KAH7265574.1"/>
    <property type="molecule type" value="Genomic_DNA"/>
</dbReference>
<proteinExistence type="predicted"/>
<keyword evidence="1" id="KW-0962">Peroxisome biogenesis</keyword>
<gene>
    <name evidence="5" type="ORF">BKA55DRAFT_734831</name>
</gene>
<dbReference type="GO" id="GO:0016559">
    <property type="term" value="P:peroxisome fission"/>
    <property type="evidence" value="ECO:0007669"/>
    <property type="project" value="InterPro"/>
</dbReference>
<dbReference type="AlphaFoldDB" id="A0A9P9KPU8"/>
<dbReference type="Pfam" id="PF05648">
    <property type="entry name" value="PEX11"/>
    <property type="match status" value="1"/>
</dbReference>
<keyword evidence="3" id="KW-0576">Peroxisome</keyword>
<dbReference type="GeneID" id="70231229"/>
<comment type="caution">
    <text evidence="5">The sequence shown here is derived from an EMBL/GenBank/DDBJ whole genome shotgun (WGS) entry which is preliminary data.</text>
</comment>
<dbReference type="RefSeq" id="XP_046054309.1">
    <property type="nucleotide sequence ID" value="XM_046201275.1"/>
</dbReference>
<name>A0A9P9KPU8_FUSRE</name>
<evidence type="ECO:0000256" key="3">
    <source>
        <dbReference type="ARBA" id="ARBA00023140"/>
    </source>
</evidence>
<evidence type="ECO:0000256" key="4">
    <source>
        <dbReference type="ARBA" id="ARBA00046271"/>
    </source>
</evidence>
<accession>A0A9P9KPU8</accession>
<sequence length="316" mass="35766">MSYQEAVDELEYSHIQEPTISDYNQQITPTEASITQAFKVIPNPMPVQSKVALNVPDRLFFRLNELMKPTKDLGSVLTTFNYGLYLLAYFDSKAYNLKSKALSFVRPETAFTALPVAAEAESSPFARLGSVVANARLTLRLFGLLPIYVRARKLIRDSKSMDPVLYIISFIQCSLFATFQLLENIAFLTEKGVLMKCGLGWLFNGTGGRVANMYRVAHRAWFLGIICDFARLMREAQIFFTKNHLEKGEITREEAEKAVQWYYDWIRPLAWLPIGWHLSGWMGDKTAGFNLGVQGAAGVLADLRRTAMLWHATQEA</sequence>
<reference evidence="5" key="1">
    <citation type="journal article" date="2021" name="Nat. Commun.">
        <title>Genetic determinants of endophytism in the Arabidopsis root mycobiome.</title>
        <authorList>
            <person name="Mesny F."/>
            <person name="Miyauchi S."/>
            <person name="Thiergart T."/>
            <person name="Pickel B."/>
            <person name="Atanasova L."/>
            <person name="Karlsson M."/>
            <person name="Huettel B."/>
            <person name="Barry K.W."/>
            <person name="Haridas S."/>
            <person name="Chen C."/>
            <person name="Bauer D."/>
            <person name="Andreopoulos W."/>
            <person name="Pangilinan J."/>
            <person name="LaButti K."/>
            <person name="Riley R."/>
            <person name="Lipzen A."/>
            <person name="Clum A."/>
            <person name="Drula E."/>
            <person name="Henrissat B."/>
            <person name="Kohler A."/>
            <person name="Grigoriev I.V."/>
            <person name="Martin F.M."/>
            <person name="Hacquard S."/>
        </authorList>
    </citation>
    <scope>NUCLEOTIDE SEQUENCE</scope>
    <source>
        <strain evidence="5">MPI-CAGE-AT-0023</strain>
    </source>
</reference>
<dbReference type="GO" id="GO:0005778">
    <property type="term" value="C:peroxisomal membrane"/>
    <property type="evidence" value="ECO:0007669"/>
    <property type="project" value="UniProtKB-SubCell"/>
</dbReference>
<dbReference type="PANTHER" id="PTHR12652">
    <property type="entry name" value="PEROXISOMAL BIOGENESIS FACTOR 11"/>
    <property type="match status" value="1"/>
</dbReference>
<dbReference type="Proteomes" id="UP000720189">
    <property type="component" value="Unassembled WGS sequence"/>
</dbReference>
<keyword evidence="2" id="KW-0472">Membrane</keyword>
<dbReference type="PANTHER" id="PTHR12652:SF25">
    <property type="entry name" value="MICROBODY (PEROXISOME) PROLIFERATION PROTEIN PEROXIN 11C (EUROFUNG)"/>
    <property type="match status" value="1"/>
</dbReference>
<dbReference type="InterPro" id="IPR008733">
    <property type="entry name" value="PEX11"/>
</dbReference>
<dbReference type="OrthoDB" id="10005898at2759"/>
<organism evidence="5 6">
    <name type="scientific">Fusarium redolens</name>
    <dbReference type="NCBI Taxonomy" id="48865"/>
    <lineage>
        <taxon>Eukaryota</taxon>
        <taxon>Fungi</taxon>
        <taxon>Dikarya</taxon>
        <taxon>Ascomycota</taxon>
        <taxon>Pezizomycotina</taxon>
        <taxon>Sordariomycetes</taxon>
        <taxon>Hypocreomycetidae</taxon>
        <taxon>Hypocreales</taxon>
        <taxon>Nectriaceae</taxon>
        <taxon>Fusarium</taxon>
        <taxon>Fusarium redolens species complex</taxon>
    </lineage>
</organism>
<comment type="subcellular location">
    <subcellularLocation>
        <location evidence="4">Peroxisome membrane</location>
    </subcellularLocation>
</comment>
<evidence type="ECO:0000313" key="6">
    <source>
        <dbReference type="Proteomes" id="UP000720189"/>
    </source>
</evidence>